<evidence type="ECO:0000313" key="2">
    <source>
        <dbReference type="Proteomes" id="UP000013015"/>
    </source>
</evidence>
<accession>N6X229</accession>
<gene>
    <name evidence="1" type="ORF">HMPREF9004_1407</name>
</gene>
<evidence type="ECO:0008006" key="3">
    <source>
        <dbReference type="Google" id="ProtNLM"/>
    </source>
</evidence>
<organism evidence="1 2">
    <name type="scientific">Schaalia cardiffensis F0333</name>
    <dbReference type="NCBI Taxonomy" id="888050"/>
    <lineage>
        <taxon>Bacteria</taxon>
        <taxon>Bacillati</taxon>
        <taxon>Actinomycetota</taxon>
        <taxon>Actinomycetes</taxon>
        <taxon>Actinomycetales</taxon>
        <taxon>Actinomycetaceae</taxon>
        <taxon>Schaalia</taxon>
    </lineage>
</organism>
<dbReference type="HOGENOM" id="CLU_164851_7_0_11"/>
<name>N6X229_9ACTO</name>
<evidence type="ECO:0000313" key="1">
    <source>
        <dbReference type="EMBL" id="ENO17497.1"/>
    </source>
</evidence>
<dbReference type="PATRIC" id="fig|888050.3.peg.1345"/>
<keyword evidence="2" id="KW-1185">Reference proteome</keyword>
<protein>
    <recommendedName>
        <fullName evidence="3">Type II toxin-antitoxin system HicA family toxin</fullName>
    </recommendedName>
</protein>
<comment type="caution">
    <text evidence="1">The sequence shown here is derived from an EMBL/GenBank/DDBJ whole genome shotgun (WGS) entry which is preliminary data.</text>
</comment>
<dbReference type="Proteomes" id="UP000013015">
    <property type="component" value="Unassembled WGS sequence"/>
</dbReference>
<dbReference type="EMBL" id="AQHZ01000024">
    <property type="protein sequence ID" value="ENO17497.1"/>
    <property type="molecule type" value="Genomic_DNA"/>
</dbReference>
<sequence length="64" mass="7558">MERELRRIANRYGHTLTLTEGGRHSKAQIGPWQEPLPRHREVDELLARAIIRRCEQALKKEEGR</sequence>
<dbReference type="AlphaFoldDB" id="N6X229"/>
<dbReference type="eggNOG" id="ENOG5031HWQ">
    <property type="taxonomic scope" value="Bacteria"/>
</dbReference>
<proteinExistence type="predicted"/>
<reference evidence="1 2" key="1">
    <citation type="submission" date="2013-03" db="EMBL/GenBank/DDBJ databases">
        <title>Reference genome for the Human Microbiome Project.</title>
        <authorList>
            <person name="Aqrawi P."/>
            <person name="Ayvaz T."/>
            <person name="Bess C."/>
            <person name="Blankenburg K."/>
            <person name="Coyle M."/>
            <person name="Deng J."/>
            <person name="Forbes L."/>
            <person name="Fowler G."/>
            <person name="Francisco L."/>
            <person name="Fu Q."/>
            <person name="Gibbs R."/>
            <person name="Gross S."/>
            <person name="Gubbala S."/>
            <person name="Hale W."/>
            <person name="Hemphill L."/>
            <person name="Highlander S."/>
            <person name="Hirani K."/>
            <person name="Jackson L."/>
            <person name="Jakkamsetti A."/>
            <person name="Javaid M."/>
            <person name="Jayaseelan J.C."/>
            <person name="Jiang H."/>
            <person name="Joshi V."/>
            <person name="Korchina V."/>
            <person name="Kovar C."/>
            <person name="Lara F."/>
            <person name="Lee S."/>
            <person name="Liu Y."/>
            <person name="Mata R."/>
            <person name="Mathew T."/>
            <person name="Munidasa M."/>
            <person name="Muzny D."/>
            <person name="Nazareth L."/>
            <person name="Ngo R."/>
            <person name="Nguyen L."/>
            <person name="Nguyen N."/>
            <person name="Okwuonu G."/>
            <person name="Ongeri F."/>
            <person name="Palculict T."/>
            <person name="Patil S."/>
            <person name="Petrosino J."/>
            <person name="Pham C."/>
            <person name="Pham P."/>
            <person name="Pu L.-L."/>
            <person name="Qin X."/>
            <person name="Qu J."/>
            <person name="Reid J."/>
            <person name="Ross M."/>
            <person name="Ruth R."/>
            <person name="Saada N."/>
            <person name="San Lucas F."/>
            <person name="Santibanez J."/>
            <person name="Shang Y."/>
            <person name="Simmons D."/>
            <person name="Song X.-Z."/>
            <person name="Tang L.-Y."/>
            <person name="Thornton R."/>
            <person name="Warren J."/>
            <person name="Weissenberger G."/>
            <person name="Wilczek-Boney K."/>
            <person name="Worley K."/>
            <person name="Youmans B."/>
            <person name="Zhang J."/>
            <person name="Zhang L."/>
            <person name="Zhao Z."/>
            <person name="Zhou C."/>
            <person name="Zhu D."/>
            <person name="Zhu Y."/>
        </authorList>
    </citation>
    <scope>NUCLEOTIDE SEQUENCE [LARGE SCALE GENOMIC DNA]</scope>
    <source>
        <strain evidence="1 2">F0333</strain>
    </source>
</reference>